<comment type="pathway">
    <text evidence="1">Purine metabolism; 7-cyano-7-deazaguanine biosynthesis.</text>
</comment>
<dbReference type="InterPro" id="IPR007115">
    <property type="entry name" value="6-PTP_synth/QueD"/>
</dbReference>
<dbReference type="InterPro" id="IPR038418">
    <property type="entry name" value="6-PTP_synth/QueD_sf"/>
</dbReference>
<evidence type="ECO:0000313" key="7">
    <source>
        <dbReference type="EMBL" id="MBB1489108.1"/>
    </source>
</evidence>
<organism evidence="7 8">
    <name type="scientific">Oceanospirillum sediminis</name>
    <dbReference type="NCBI Taxonomy" id="2760088"/>
    <lineage>
        <taxon>Bacteria</taxon>
        <taxon>Pseudomonadati</taxon>
        <taxon>Pseudomonadota</taxon>
        <taxon>Gammaproteobacteria</taxon>
        <taxon>Oceanospirillales</taxon>
        <taxon>Oceanospirillaceae</taxon>
        <taxon>Oceanospirillum</taxon>
    </lineage>
</organism>
<protein>
    <recommendedName>
        <fullName evidence="4">6-carboxy-5,6,7,8-tetrahydropterin synthase</fullName>
        <ecNumber evidence="3">4.1.2.50</ecNumber>
    </recommendedName>
    <alternativeName>
        <fullName evidence="5">Queuosine biosynthesis protein QueD</fullName>
    </alternativeName>
</protein>
<dbReference type="Gene3D" id="3.30.479.10">
    <property type="entry name" value="6-pyruvoyl tetrahydropterin synthase/QueD"/>
    <property type="match status" value="2"/>
</dbReference>
<evidence type="ECO:0000256" key="3">
    <source>
        <dbReference type="ARBA" id="ARBA00012982"/>
    </source>
</evidence>
<comment type="catalytic activity">
    <reaction evidence="6">
        <text>7,8-dihydroneopterin 3'-triphosphate + H2O = 6-carboxy-5,6,7,8-tetrahydropterin + triphosphate + acetaldehyde + 2 H(+)</text>
        <dbReference type="Rhea" id="RHEA:27966"/>
        <dbReference type="ChEBI" id="CHEBI:15343"/>
        <dbReference type="ChEBI" id="CHEBI:15377"/>
        <dbReference type="ChEBI" id="CHEBI:15378"/>
        <dbReference type="ChEBI" id="CHEBI:18036"/>
        <dbReference type="ChEBI" id="CHEBI:58462"/>
        <dbReference type="ChEBI" id="CHEBI:61032"/>
        <dbReference type="EC" id="4.1.2.50"/>
    </reaction>
</comment>
<name>A0A839IVY1_9GAMM</name>
<evidence type="ECO:0000256" key="6">
    <source>
        <dbReference type="ARBA" id="ARBA00048807"/>
    </source>
</evidence>
<proteinExistence type="inferred from homology"/>
<accession>A0A839IVY1</accession>
<comment type="caution">
    <text evidence="7">The sequence shown here is derived from an EMBL/GenBank/DDBJ whole genome shotgun (WGS) entry which is preliminary data.</text>
</comment>
<dbReference type="GO" id="GO:0070497">
    <property type="term" value="F:6-carboxytetrahydropterin synthase activity"/>
    <property type="evidence" value="ECO:0007669"/>
    <property type="project" value="UniProtKB-EC"/>
</dbReference>
<evidence type="ECO:0000256" key="4">
    <source>
        <dbReference type="ARBA" id="ARBA00018141"/>
    </source>
</evidence>
<sequence>MTTLFVRKLTVIDCSYLDARRGLVGESWHVDVELDGDLNEQGMLFDFSHVKKTLKAMIDSTVDHALLIPEASDAYSLINEDEGRVEMTFDSHVGMFRHISPQCAIQRLPVPAITPENVARWLESTAPDVLPGNVKGVRFHLHHEIMPDDQAYYHYSHGLKKHDGNCQRIAHGHRSRIEIFTSGSRNQTLEKQWANQLRDAYIGTREDIITEDESSITFAYTANQGYFELSVPKSICTLMETDSTVELIARFICESTEQTDTRVFAYEGIEKGAIFGQ</sequence>
<dbReference type="EMBL" id="JACJFM010000043">
    <property type="protein sequence ID" value="MBB1489108.1"/>
    <property type="molecule type" value="Genomic_DNA"/>
</dbReference>
<evidence type="ECO:0000256" key="2">
    <source>
        <dbReference type="ARBA" id="ARBA00008900"/>
    </source>
</evidence>
<gene>
    <name evidence="7" type="ORF">H4O21_21085</name>
</gene>
<dbReference type="SUPFAM" id="SSF55620">
    <property type="entry name" value="Tetrahydrobiopterin biosynthesis enzymes-like"/>
    <property type="match status" value="2"/>
</dbReference>
<evidence type="ECO:0000313" key="8">
    <source>
        <dbReference type="Proteomes" id="UP000565262"/>
    </source>
</evidence>
<dbReference type="UniPathway" id="UPA00391"/>
<dbReference type="Proteomes" id="UP000565262">
    <property type="component" value="Unassembled WGS sequence"/>
</dbReference>
<evidence type="ECO:0000256" key="5">
    <source>
        <dbReference type="ARBA" id="ARBA00031449"/>
    </source>
</evidence>
<dbReference type="AlphaFoldDB" id="A0A839IVY1"/>
<reference evidence="7 8" key="1">
    <citation type="submission" date="2020-08" db="EMBL/GenBank/DDBJ databases">
        <title>Oceanospirillum sp. nov. isolated from marine sediment.</title>
        <authorList>
            <person name="Ji X."/>
        </authorList>
    </citation>
    <scope>NUCLEOTIDE SEQUENCE [LARGE SCALE GENOMIC DNA]</scope>
    <source>
        <strain evidence="7 8">D5</strain>
    </source>
</reference>
<keyword evidence="8" id="KW-1185">Reference proteome</keyword>
<dbReference type="RefSeq" id="WP_182810877.1">
    <property type="nucleotide sequence ID" value="NZ_JACJFM010000043.1"/>
</dbReference>
<dbReference type="Pfam" id="PF01242">
    <property type="entry name" value="PTPS"/>
    <property type="match status" value="1"/>
</dbReference>
<comment type="similarity">
    <text evidence="2">Belongs to the PTPS family. QueD subfamily.</text>
</comment>
<dbReference type="EC" id="4.1.2.50" evidence="3"/>
<evidence type="ECO:0000256" key="1">
    <source>
        <dbReference type="ARBA" id="ARBA00005061"/>
    </source>
</evidence>